<proteinExistence type="predicted"/>
<dbReference type="OrthoDB" id="6646492at2"/>
<comment type="caution">
    <text evidence="3">The sequence shown here is derived from an EMBL/GenBank/DDBJ whole genome shotgun (WGS) entry which is preliminary data.</text>
</comment>
<dbReference type="RefSeq" id="WP_131978115.1">
    <property type="nucleotide sequence ID" value="NZ_SLYB01000023.1"/>
</dbReference>
<reference evidence="3 4" key="1">
    <citation type="submission" date="2019-03" db="EMBL/GenBank/DDBJ databases">
        <title>Genomic Encyclopedia of Type Strains, Phase IV (KMG-IV): sequencing the most valuable type-strain genomes for metagenomic binning, comparative biology and taxonomic classification.</title>
        <authorList>
            <person name="Goeker M."/>
        </authorList>
    </citation>
    <scope>NUCLEOTIDE SEQUENCE [LARGE SCALE GENOMIC DNA]</scope>
    <source>
        <strain evidence="3 4">DSM 28404</strain>
    </source>
</reference>
<evidence type="ECO:0000313" key="4">
    <source>
        <dbReference type="Proteomes" id="UP000295763"/>
    </source>
</evidence>
<organism evidence="3 4">
    <name type="scientific">Cricetibacter osteomyelitidis</name>
    <dbReference type="NCBI Taxonomy" id="1521931"/>
    <lineage>
        <taxon>Bacteria</taxon>
        <taxon>Pseudomonadati</taxon>
        <taxon>Pseudomonadota</taxon>
        <taxon>Gammaproteobacteria</taxon>
        <taxon>Pasteurellales</taxon>
        <taxon>Pasteurellaceae</taxon>
        <taxon>Cricetibacter</taxon>
    </lineage>
</organism>
<accession>A0A4R2SXM4</accession>
<keyword evidence="2" id="KW-0732">Signal</keyword>
<evidence type="ECO:0000256" key="1">
    <source>
        <dbReference type="SAM" id="MobiDB-lite"/>
    </source>
</evidence>
<protein>
    <recommendedName>
        <fullName evidence="5">Outer membrane protein</fullName>
    </recommendedName>
</protein>
<dbReference type="EMBL" id="SLYB01000023">
    <property type="protein sequence ID" value="TCP93214.1"/>
    <property type="molecule type" value="Genomic_DNA"/>
</dbReference>
<name>A0A4R2SXM4_9PAST</name>
<dbReference type="Proteomes" id="UP000295763">
    <property type="component" value="Unassembled WGS sequence"/>
</dbReference>
<evidence type="ECO:0008006" key="5">
    <source>
        <dbReference type="Google" id="ProtNLM"/>
    </source>
</evidence>
<dbReference type="AlphaFoldDB" id="A0A4R2SXM4"/>
<feature type="region of interest" description="Disordered" evidence="1">
    <location>
        <begin position="113"/>
        <end position="137"/>
    </location>
</feature>
<feature type="signal peptide" evidence="2">
    <location>
        <begin position="1"/>
        <end position="21"/>
    </location>
</feature>
<evidence type="ECO:0000256" key="2">
    <source>
        <dbReference type="SAM" id="SignalP"/>
    </source>
</evidence>
<sequence length="320" mass="37480">MKLSRTALFIGTVLVSVAVSANQTDAQANTWVDSSHQTVRTTLHDWVNTLDNWIGVPDPNKPATATLRVMMDSQWNHYDHLSFKPRVRLKVRLPGLKNRFSLVVGDESLDNELQGGAESSAARPIANKRRWDNQQNRDDNSSLALRWSAFKKSIDAEIDLDLGIRKWNDPYVRLKLAKDWQLTDSYSTRLEAIYRYGLDTRNYLRGNAEVRYTQDERHFIANQVNVQYVHNDNEESTFWGNSLFRQHDYANFKRLNYGIYTGGNFKNKNMHLNSYGPYVQWRQPIWRQWLFIQPELTYYNNKDKDRDHAVGVFVRLEAIF</sequence>
<gene>
    <name evidence="3" type="ORF">EDC44_12314</name>
</gene>
<feature type="chain" id="PRO_5020225303" description="Outer membrane protein" evidence="2">
    <location>
        <begin position="22"/>
        <end position="320"/>
    </location>
</feature>
<evidence type="ECO:0000313" key="3">
    <source>
        <dbReference type="EMBL" id="TCP93214.1"/>
    </source>
</evidence>
<keyword evidence="4" id="KW-1185">Reference proteome</keyword>